<dbReference type="KEGG" id="bspl:114854340"/>
<evidence type="ECO:0000313" key="5">
    <source>
        <dbReference type="RefSeq" id="XP_029004672.1"/>
    </source>
</evidence>
<feature type="compositionally biased region" description="Basic and acidic residues" evidence="1">
    <location>
        <begin position="136"/>
        <end position="158"/>
    </location>
</feature>
<keyword evidence="2" id="KW-1185">Reference proteome</keyword>
<proteinExistence type="predicted"/>
<name>A0A6P7ME36_BETSP</name>
<dbReference type="RefSeq" id="XP_029004578.1">
    <property type="nucleotide sequence ID" value="XM_029148745.3"/>
</dbReference>
<gene>
    <name evidence="3 4 5" type="primary">LOC114854340</name>
</gene>
<dbReference type="GeneID" id="114854340"/>
<dbReference type="Proteomes" id="UP000515150">
    <property type="component" value="Chromosome 1"/>
</dbReference>
<dbReference type="RefSeq" id="XP_029004672.1">
    <property type="nucleotide sequence ID" value="XM_029148839.3"/>
</dbReference>
<evidence type="ECO:0000313" key="2">
    <source>
        <dbReference type="Proteomes" id="UP000515150"/>
    </source>
</evidence>
<reference evidence="3 4" key="1">
    <citation type="submission" date="2025-04" db="UniProtKB">
        <authorList>
            <consortium name="RefSeq"/>
        </authorList>
    </citation>
    <scope>IDENTIFICATION</scope>
</reference>
<sequence length="636" mass="73423">MYSHRSEYSDRRPHNDNSTRKWDVYDDRVEGSDRNYRDDRNSYHRYEGDGHSRAERVSRSREYSDSPNRMYSKDSLNREWSRKSPVKRRNTSPHWRSSETKRRRSDKKYDEDYRHRQDHEDKTYRQSPEGFSHINVSKDFKHTPPHKEDARYKNTYKDSRYRPLDEELMYKKQHDSYRPLSPHYKERGQYERSWDCSQGRTWSQDHSKESHVKSRERNDSTYGDYENQCDNRTRFRSNGSIEQYSTSTETNRQSPTVPGQKPAKGFQRFLDVLNKGVNVATLTKIVTQTSADATDRPCSPVSFTSRAEGLQPPVYAGRQQGSQQSNCHWTERRETQRLASPQAHMSFNRQMSPYCEQRREGGQSYLTPLVVESITLEPEDEHRQRQMQGVLQAIGMDLGSDELGQMSHRIQQRLYGKKNEDWGSYRGESVERDTRRTPSPSRQSRSSSSRSNMSPLTQDYLKNKDCYSAESDVTDHIQAGDFCQNSSSSSSLLDDRKCVNSSQENSAASQAFSPSPAYTVSEAPVTPVVPSYSPFPPMTPALPPVLPNLPPHIAIGISRLLLPHLPPIFPYPRIPPLNLLPGVLNPTRHLLPQQISNIRSPLFNLPVPTQPVNATQKSKTLSRPRCLQVIETNQTG</sequence>
<dbReference type="AlphaFoldDB" id="A0A6P7ME36"/>
<organism evidence="2 4">
    <name type="scientific">Betta splendens</name>
    <name type="common">Siamese fighting fish</name>
    <dbReference type="NCBI Taxonomy" id="158456"/>
    <lineage>
        <taxon>Eukaryota</taxon>
        <taxon>Metazoa</taxon>
        <taxon>Chordata</taxon>
        <taxon>Craniata</taxon>
        <taxon>Vertebrata</taxon>
        <taxon>Euteleostomi</taxon>
        <taxon>Actinopterygii</taxon>
        <taxon>Neopterygii</taxon>
        <taxon>Teleostei</taxon>
        <taxon>Neoteleostei</taxon>
        <taxon>Acanthomorphata</taxon>
        <taxon>Anabantaria</taxon>
        <taxon>Anabantiformes</taxon>
        <taxon>Anabantoidei</taxon>
        <taxon>Osphronemidae</taxon>
        <taxon>Betta</taxon>
    </lineage>
</organism>
<feature type="compositionally biased region" description="Polar residues" evidence="1">
    <location>
        <begin position="236"/>
        <end position="257"/>
    </location>
</feature>
<dbReference type="RefSeq" id="XP_029004496.1">
    <property type="nucleotide sequence ID" value="XM_029148663.3"/>
</dbReference>
<feature type="compositionally biased region" description="Low complexity" evidence="1">
    <location>
        <begin position="437"/>
        <end position="451"/>
    </location>
</feature>
<feature type="region of interest" description="Disordered" evidence="1">
    <location>
        <begin position="196"/>
        <end position="262"/>
    </location>
</feature>
<feature type="compositionally biased region" description="Basic and acidic residues" evidence="1">
    <location>
        <begin position="420"/>
        <end position="436"/>
    </location>
</feature>
<evidence type="ECO:0000313" key="4">
    <source>
        <dbReference type="RefSeq" id="XP_029004578.1"/>
    </source>
</evidence>
<protein>
    <submittedName>
        <fullName evidence="3 4">Cyclin-dependent kinase 12-like</fullName>
    </submittedName>
</protein>
<feature type="compositionally biased region" description="Basic and acidic residues" evidence="1">
    <location>
        <begin position="203"/>
        <end position="219"/>
    </location>
</feature>
<feature type="compositionally biased region" description="Basic and acidic residues" evidence="1">
    <location>
        <begin position="71"/>
        <end position="82"/>
    </location>
</feature>
<dbReference type="OrthoDB" id="8401023at2759"/>
<feature type="compositionally biased region" description="Basic and acidic residues" evidence="1">
    <location>
        <begin position="107"/>
        <end position="124"/>
    </location>
</feature>
<feature type="region of interest" description="Disordered" evidence="1">
    <location>
        <begin position="420"/>
        <end position="458"/>
    </location>
</feature>
<accession>A0A6P7ME36</accession>
<feature type="compositionally biased region" description="Basic and acidic residues" evidence="1">
    <location>
        <begin position="1"/>
        <end position="64"/>
    </location>
</feature>
<evidence type="ECO:0000313" key="3">
    <source>
        <dbReference type="RefSeq" id="XP_029004496.1"/>
    </source>
</evidence>
<evidence type="ECO:0000256" key="1">
    <source>
        <dbReference type="SAM" id="MobiDB-lite"/>
    </source>
</evidence>
<feature type="region of interest" description="Disordered" evidence="1">
    <location>
        <begin position="1"/>
        <end position="158"/>
    </location>
</feature>